<dbReference type="Gene3D" id="2.60.120.620">
    <property type="entry name" value="q2cbj1_9rhob like domain"/>
    <property type="match status" value="1"/>
</dbReference>
<name>A0ABR1FYH1_AURAN</name>
<evidence type="ECO:0000256" key="2">
    <source>
        <dbReference type="ARBA" id="ARBA00022723"/>
    </source>
</evidence>
<keyword evidence="6" id="KW-1185">Reference proteome</keyword>
<dbReference type="PANTHER" id="PTHR20883:SF15">
    <property type="entry name" value="PHYTANOYL-COA DIOXYGENASE DOMAIN-CONTAINING PROTEIN 1"/>
    <property type="match status" value="1"/>
</dbReference>
<reference evidence="5 6" key="1">
    <citation type="submission" date="2024-03" db="EMBL/GenBank/DDBJ databases">
        <title>Aureococcus anophagefferens CCMP1851 and Kratosvirus quantuckense: Draft genome of a second virus-susceptible host strain in the model system.</title>
        <authorList>
            <person name="Chase E."/>
            <person name="Truchon A.R."/>
            <person name="Schepens W."/>
            <person name="Wilhelm S.W."/>
        </authorList>
    </citation>
    <scope>NUCLEOTIDE SEQUENCE [LARGE SCALE GENOMIC DNA]</scope>
    <source>
        <strain evidence="5 6">CCMP1851</strain>
    </source>
</reference>
<evidence type="ECO:0000256" key="4">
    <source>
        <dbReference type="SAM" id="SignalP"/>
    </source>
</evidence>
<evidence type="ECO:0000313" key="5">
    <source>
        <dbReference type="EMBL" id="KAK7241309.1"/>
    </source>
</evidence>
<dbReference type="EMBL" id="JBBJCI010000203">
    <property type="protein sequence ID" value="KAK7241309.1"/>
    <property type="molecule type" value="Genomic_DNA"/>
</dbReference>
<proteinExistence type="predicted"/>
<keyword evidence="4" id="KW-0732">Signal</keyword>
<dbReference type="Proteomes" id="UP001363151">
    <property type="component" value="Unassembled WGS sequence"/>
</dbReference>
<dbReference type="SUPFAM" id="SSF51197">
    <property type="entry name" value="Clavaminate synthase-like"/>
    <property type="match status" value="1"/>
</dbReference>
<keyword evidence="5" id="KW-0560">Oxidoreductase</keyword>
<organism evidence="5 6">
    <name type="scientific">Aureococcus anophagefferens</name>
    <name type="common">Harmful bloom alga</name>
    <dbReference type="NCBI Taxonomy" id="44056"/>
    <lineage>
        <taxon>Eukaryota</taxon>
        <taxon>Sar</taxon>
        <taxon>Stramenopiles</taxon>
        <taxon>Ochrophyta</taxon>
        <taxon>Pelagophyceae</taxon>
        <taxon>Pelagomonadales</taxon>
        <taxon>Pelagomonadaceae</taxon>
        <taxon>Aureococcus</taxon>
    </lineage>
</organism>
<dbReference type="PANTHER" id="PTHR20883">
    <property type="entry name" value="PHYTANOYL-COA DIOXYGENASE DOMAIN CONTAINING 1"/>
    <property type="match status" value="1"/>
</dbReference>
<dbReference type="Pfam" id="PF05721">
    <property type="entry name" value="PhyH"/>
    <property type="match status" value="1"/>
</dbReference>
<keyword evidence="2" id="KW-0479">Metal-binding</keyword>
<evidence type="ECO:0000256" key="3">
    <source>
        <dbReference type="ARBA" id="ARBA00023004"/>
    </source>
</evidence>
<sequence length="337" mass="35670">MSAAGPLLTALLALSLVRVAAYDVEAAGASFRRDGFAVLEGFAGADEVAAMKDAMAELEAGYWASPQAAQATVFRTDAGQSGAQAQSRYFFDSADATHFFEEPDGKRLNKAGHALHLRRDAFGAYSRSAKVATLLRALGYVRPVLPQSMYIFKPPAVGGSVTSHQDASFLRTAPAQTVAGLWLALDDATLANGCLWVRNGSHVEPVRRLFVRDGERDPSMVFVRPPPDDSGANHLAPPFLDAARRAAPARVPWEGSDVDEGDLAARGYAAVPAAAGTLVVFAGTLDHLSLPNTSPLPRHTFQLHVVESAGVAWHASNWLQTARPGGFLALGAESGEL</sequence>
<feature type="chain" id="PRO_5046852837" evidence="4">
    <location>
        <begin position="22"/>
        <end position="337"/>
    </location>
</feature>
<comment type="caution">
    <text evidence="5">The sequence shown here is derived from an EMBL/GenBank/DDBJ whole genome shotgun (WGS) entry which is preliminary data.</text>
</comment>
<dbReference type="GO" id="GO:0051213">
    <property type="term" value="F:dioxygenase activity"/>
    <property type="evidence" value="ECO:0007669"/>
    <property type="project" value="UniProtKB-KW"/>
</dbReference>
<gene>
    <name evidence="5" type="ORF">SO694_00050238</name>
</gene>
<comment type="cofactor">
    <cofactor evidence="1">
        <name>Fe cation</name>
        <dbReference type="ChEBI" id="CHEBI:24875"/>
    </cofactor>
</comment>
<evidence type="ECO:0000256" key="1">
    <source>
        <dbReference type="ARBA" id="ARBA00001962"/>
    </source>
</evidence>
<dbReference type="InterPro" id="IPR008775">
    <property type="entry name" value="Phytyl_CoA_dOase-like"/>
</dbReference>
<keyword evidence="3" id="KW-0408">Iron</keyword>
<protein>
    <submittedName>
        <fullName evidence="5">Phytanoyl-CoA dioxygenase</fullName>
    </submittedName>
</protein>
<accession>A0ABR1FYH1</accession>
<feature type="signal peptide" evidence="4">
    <location>
        <begin position="1"/>
        <end position="21"/>
    </location>
</feature>
<evidence type="ECO:0000313" key="6">
    <source>
        <dbReference type="Proteomes" id="UP001363151"/>
    </source>
</evidence>
<keyword evidence="5" id="KW-0223">Dioxygenase</keyword>